<dbReference type="EMBL" id="JAUEPP010000001">
    <property type="protein sequence ID" value="KAK3354379.1"/>
    <property type="molecule type" value="Genomic_DNA"/>
</dbReference>
<comment type="caution">
    <text evidence="1">The sequence shown here is derived from an EMBL/GenBank/DDBJ whole genome shotgun (WGS) entry which is preliminary data.</text>
</comment>
<accession>A0AAE0MVD3</accession>
<dbReference type="AlphaFoldDB" id="A0AAE0MVD3"/>
<dbReference type="RefSeq" id="XP_062685757.1">
    <property type="nucleotide sequence ID" value="XM_062829245.1"/>
</dbReference>
<proteinExistence type="predicted"/>
<evidence type="ECO:0000313" key="2">
    <source>
        <dbReference type="Proteomes" id="UP001278500"/>
    </source>
</evidence>
<gene>
    <name evidence="1" type="ORF">B0H65DRAFT_543702</name>
</gene>
<organism evidence="1 2">
    <name type="scientific">Neurospora tetraspora</name>
    <dbReference type="NCBI Taxonomy" id="94610"/>
    <lineage>
        <taxon>Eukaryota</taxon>
        <taxon>Fungi</taxon>
        <taxon>Dikarya</taxon>
        <taxon>Ascomycota</taxon>
        <taxon>Pezizomycotina</taxon>
        <taxon>Sordariomycetes</taxon>
        <taxon>Sordariomycetidae</taxon>
        <taxon>Sordariales</taxon>
        <taxon>Sordariaceae</taxon>
        <taxon>Neurospora</taxon>
    </lineage>
</organism>
<reference evidence="1" key="1">
    <citation type="journal article" date="2023" name="Mol. Phylogenet. Evol.">
        <title>Genome-scale phylogeny and comparative genomics of the fungal order Sordariales.</title>
        <authorList>
            <person name="Hensen N."/>
            <person name="Bonometti L."/>
            <person name="Westerberg I."/>
            <person name="Brannstrom I.O."/>
            <person name="Guillou S."/>
            <person name="Cros-Aarteil S."/>
            <person name="Calhoun S."/>
            <person name="Haridas S."/>
            <person name="Kuo A."/>
            <person name="Mondo S."/>
            <person name="Pangilinan J."/>
            <person name="Riley R."/>
            <person name="LaButti K."/>
            <person name="Andreopoulos B."/>
            <person name="Lipzen A."/>
            <person name="Chen C."/>
            <person name="Yan M."/>
            <person name="Daum C."/>
            <person name="Ng V."/>
            <person name="Clum A."/>
            <person name="Steindorff A."/>
            <person name="Ohm R.A."/>
            <person name="Martin F."/>
            <person name="Silar P."/>
            <person name="Natvig D.O."/>
            <person name="Lalanne C."/>
            <person name="Gautier V."/>
            <person name="Ament-Velasquez S.L."/>
            <person name="Kruys A."/>
            <person name="Hutchinson M.I."/>
            <person name="Powell A.J."/>
            <person name="Barry K."/>
            <person name="Miller A.N."/>
            <person name="Grigoriev I.V."/>
            <person name="Debuchy R."/>
            <person name="Gladieux P."/>
            <person name="Hiltunen Thoren M."/>
            <person name="Johannesson H."/>
        </authorList>
    </citation>
    <scope>NUCLEOTIDE SEQUENCE</scope>
    <source>
        <strain evidence="1">CBS 560.94</strain>
    </source>
</reference>
<reference evidence="1" key="2">
    <citation type="submission" date="2023-06" db="EMBL/GenBank/DDBJ databases">
        <authorList>
            <consortium name="Lawrence Berkeley National Laboratory"/>
            <person name="Haridas S."/>
            <person name="Hensen N."/>
            <person name="Bonometti L."/>
            <person name="Westerberg I."/>
            <person name="Brannstrom I.O."/>
            <person name="Guillou S."/>
            <person name="Cros-Aarteil S."/>
            <person name="Calhoun S."/>
            <person name="Kuo A."/>
            <person name="Mondo S."/>
            <person name="Pangilinan J."/>
            <person name="Riley R."/>
            <person name="Labutti K."/>
            <person name="Andreopoulos B."/>
            <person name="Lipzen A."/>
            <person name="Chen C."/>
            <person name="Yanf M."/>
            <person name="Daum C."/>
            <person name="Ng V."/>
            <person name="Clum A."/>
            <person name="Steindorff A."/>
            <person name="Ohm R."/>
            <person name="Martin F."/>
            <person name="Silar P."/>
            <person name="Natvig D."/>
            <person name="Lalanne C."/>
            <person name="Gautier V."/>
            <person name="Ament-Velasquez S.L."/>
            <person name="Kruys A."/>
            <person name="Hutchinson M.I."/>
            <person name="Powell A.J."/>
            <person name="Barry K."/>
            <person name="Miller A.N."/>
            <person name="Grigoriev I.V."/>
            <person name="Debuchy R."/>
            <person name="Gladieux P."/>
            <person name="Thoren M.H."/>
            <person name="Johannesson H."/>
        </authorList>
    </citation>
    <scope>NUCLEOTIDE SEQUENCE</scope>
    <source>
        <strain evidence="1">CBS 560.94</strain>
    </source>
</reference>
<evidence type="ECO:0000313" key="1">
    <source>
        <dbReference type="EMBL" id="KAK3354379.1"/>
    </source>
</evidence>
<sequence length="237" mass="25910">MIPTPVTLSNGLPTIITTAISNLETVKQTRHSIGGAKEPLDSISAQADILIRSLLLIKDIHSLQTLRVGEQIYQIMDLASRLGASMLVIAADSSRRTTSTTTPPEGQEIITPDSYVYGHLQTMEGQLREARDTLFELVRSVLVGVSGNPKDGFRVVKGDLVGVNDRVREVMGVQMRLFERLRERIVGEGEGDAENAVIELDDTDIEHLGLPRVSGDLVEQWRATVGVETGITRENGQ</sequence>
<keyword evidence="2" id="KW-1185">Reference proteome</keyword>
<protein>
    <submittedName>
        <fullName evidence="1">Uncharacterized protein</fullName>
    </submittedName>
</protein>
<dbReference type="Proteomes" id="UP001278500">
    <property type="component" value="Unassembled WGS sequence"/>
</dbReference>
<name>A0AAE0MVD3_9PEZI</name>
<dbReference type="GeneID" id="87866399"/>